<evidence type="ECO:0000256" key="4">
    <source>
        <dbReference type="ARBA" id="ARBA00023284"/>
    </source>
</evidence>
<evidence type="ECO:0000256" key="2">
    <source>
        <dbReference type="ARBA" id="ARBA00022748"/>
    </source>
</evidence>
<protein>
    <submittedName>
        <fullName evidence="7">AhpC/TSA family protein</fullName>
    </submittedName>
</protein>
<comment type="caution">
    <text evidence="7">The sequence shown here is derived from an EMBL/GenBank/DDBJ whole genome shotgun (WGS) entry which is preliminary data.</text>
</comment>
<reference evidence="7" key="1">
    <citation type="journal article" date="2021" name="PeerJ">
        <title>Extensive microbial diversity within the chicken gut microbiome revealed by metagenomics and culture.</title>
        <authorList>
            <person name="Gilroy R."/>
            <person name="Ravi A."/>
            <person name="Getino M."/>
            <person name="Pursley I."/>
            <person name="Horton D.L."/>
            <person name="Alikhan N.F."/>
            <person name="Baker D."/>
            <person name="Gharbi K."/>
            <person name="Hall N."/>
            <person name="Watson M."/>
            <person name="Adriaenssens E.M."/>
            <person name="Foster-Nyarko E."/>
            <person name="Jarju S."/>
            <person name="Secka A."/>
            <person name="Antonio M."/>
            <person name="Oren A."/>
            <person name="Chaudhuri R.R."/>
            <person name="La Ragione R."/>
            <person name="Hildebrand F."/>
            <person name="Pallen M.J."/>
        </authorList>
    </citation>
    <scope>NUCLEOTIDE SEQUENCE</scope>
    <source>
        <strain evidence="7">1719</strain>
    </source>
</reference>
<reference evidence="7" key="2">
    <citation type="submission" date="2021-04" db="EMBL/GenBank/DDBJ databases">
        <authorList>
            <person name="Gilroy R."/>
        </authorList>
    </citation>
    <scope>NUCLEOTIDE SEQUENCE</scope>
    <source>
        <strain evidence="7">1719</strain>
    </source>
</reference>
<dbReference type="EMBL" id="DXEZ01000006">
    <property type="protein sequence ID" value="HIX53443.1"/>
    <property type="molecule type" value="Genomic_DNA"/>
</dbReference>
<keyword evidence="5" id="KW-0732">Signal</keyword>
<feature type="chain" id="PRO_5039579315" evidence="5">
    <location>
        <begin position="19"/>
        <end position="379"/>
    </location>
</feature>
<evidence type="ECO:0000313" key="7">
    <source>
        <dbReference type="EMBL" id="HIX53443.1"/>
    </source>
</evidence>
<keyword evidence="2" id="KW-0201">Cytochrome c-type biogenesis</keyword>
<dbReference type="PANTHER" id="PTHR42852:SF6">
    <property type="entry name" value="THIOL:DISULFIDE INTERCHANGE PROTEIN DSBE"/>
    <property type="match status" value="1"/>
</dbReference>
<dbReference type="InterPro" id="IPR000866">
    <property type="entry name" value="AhpC/TSA"/>
</dbReference>
<evidence type="ECO:0000256" key="1">
    <source>
        <dbReference type="ARBA" id="ARBA00004196"/>
    </source>
</evidence>
<feature type="domain" description="Thioredoxin" evidence="6">
    <location>
        <begin position="237"/>
        <end position="379"/>
    </location>
</feature>
<dbReference type="InterPro" id="IPR025380">
    <property type="entry name" value="DUF4369"/>
</dbReference>
<proteinExistence type="predicted"/>
<dbReference type="PANTHER" id="PTHR42852">
    <property type="entry name" value="THIOL:DISULFIDE INTERCHANGE PROTEIN DSBE"/>
    <property type="match status" value="1"/>
</dbReference>
<dbReference type="InterPro" id="IPR050553">
    <property type="entry name" value="Thioredoxin_ResA/DsbE_sf"/>
</dbReference>
<dbReference type="GO" id="GO:0017004">
    <property type="term" value="P:cytochrome complex assembly"/>
    <property type="evidence" value="ECO:0007669"/>
    <property type="project" value="UniProtKB-KW"/>
</dbReference>
<comment type="subcellular location">
    <subcellularLocation>
        <location evidence="1">Cell envelope</location>
    </subcellularLocation>
</comment>
<name>A0A9D1W757_9SPHI</name>
<evidence type="ECO:0000256" key="3">
    <source>
        <dbReference type="ARBA" id="ARBA00023157"/>
    </source>
</evidence>
<evidence type="ECO:0000313" key="8">
    <source>
        <dbReference type="Proteomes" id="UP000824156"/>
    </source>
</evidence>
<dbReference type="Pfam" id="PF14289">
    <property type="entry name" value="DUF4369"/>
    <property type="match status" value="1"/>
</dbReference>
<dbReference type="Gene3D" id="3.40.30.10">
    <property type="entry name" value="Glutaredoxin"/>
    <property type="match status" value="1"/>
</dbReference>
<accession>A0A9D1W757</accession>
<dbReference type="InterPro" id="IPR036249">
    <property type="entry name" value="Thioredoxin-like_sf"/>
</dbReference>
<organism evidence="7 8">
    <name type="scientific">Candidatus Sphingobacterium stercoripullorum</name>
    <dbReference type="NCBI Taxonomy" id="2838759"/>
    <lineage>
        <taxon>Bacteria</taxon>
        <taxon>Pseudomonadati</taxon>
        <taxon>Bacteroidota</taxon>
        <taxon>Sphingobacteriia</taxon>
        <taxon>Sphingobacteriales</taxon>
        <taxon>Sphingobacteriaceae</taxon>
        <taxon>Sphingobacterium</taxon>
    </lineage>
</organism>
<sequence>MKKMILAIGLAVPGLLFAQENYQIKGKLQTDNGKVFMQYRTAEGQMAIDSTQVSNKEFSFSGTVEEPTQAALILADENTTLMDLQMAQQPLDMASLYLSDGVIQVEGESLAKAKVFGNTINDDFNRYKELGAEQQGQLEALNQEFMAASDEQKNDPAFIEGLQEKAGEIYGEIENQTKSFISDNPNSFVSLILLDDVAASDNVSEFAEPVYATFSDELKSSNKGQALAKKMESLKKLATGAEAPDFTLPDPDGNDVALSSLRGKYVLVDFWASWCGPCRAENPNVVEAYHKFKDKNFTVFGVSLDNPGKKDDWLAAIEKDELGDWPHVSDLKGWNSEVVALYSIRGIPQNYLLDPDGKIVGSNLRGAQLQKKLAEILGE</sequence>
<feature type="signal peptide" evidence="5">
    <location>
        <begin position="1"/>
        <end position="18"/>
    </location>
</feature>
<gene>
    <name evidence="7" type="ORF">H9853_00315</name>
</gene>
<dbReference type="InterPro" id="IPR013766">
    <property type="entry name" value="Thioredoxin_domain"/>
</dbReference>
<dbReference type="PROSITE" id="PS51352">
    <property type="entry name" value="THIOREDOXIN_2"/>
    <property type="match status" value="1"/>
</dbReference>
<dbReference type="SUPFAM" id="SSF52833">
    <property type="entry name" value="Thioredoxin-like"/>
    <property type="match status" value="1"/>
</dbReference>
<keyword evidence="3" id="KW-1015">Disulfide bond</keyword>
<dbReference type="CDD" id="cd02966">
    <property type="entry name" value="TlpA_like_family"/>
    <property type="match status" value="1"/>
</dbReference>
<dbReference type="Pfam" id="PF00578">
    <property type="entry name" value="AhpC-TSA"/>
    <property type="match status" value="1"/>
</dbReference>
<dbReference type="InterPro" id="IPR017937">
    <property type="entry name" value="Thioredoxin_CS"/>
</dbReference>
<dbReference type="Proteomes" id="UP000824156">
    <property type="component" value="Unassembled WGS sequence"/>
</dbReference>
<dbReference type="PROSITE" id="PS00194">
    <property type="entry name" value="THIOREDOXIN_1"/>
    <property type="match status" value="1"/>
</dbReference>
<evidence type="ECO:0000259" key="6">
    <source>
        <dbReference type="PROSITE" id="PS51352"/>
    </source>
</evidence>
<dbReference type="GO" id="GO:0016209">
    <property type="term" value="F:antioxidant activity"/>
    <property type="evidence" value="ECO:0007669"/>
    <property type="project" value="InterPro"/>
</dbReference>
<evidence type="ECO:0000256" key="5">
    <source>
        <dbReference type="SAM" id="SignalP"/>
    </source>
</evidence>
<dbReference type="GO" id="GO:0030313">
    <property type="term" value="C:cell envelope"/>
    <property type="evidence" value="ECO:0007669"/>
    <property type="project" value="UniProtKB-SubCell"/>
</dbReference>
<keyword evidence="4" id="KW-0676">Redox-active center</keyword>
<dbReference type="GO" id="GO:0016491">
    <property type="term" value="F:oxidoreductase activity"/>
    <property type="evidence" value="ECO:0007669"/>
    <property type="project" value="InterPro"/>
</dbReference>
<dbReference type="AlphaFoldDB" id="A0A9D1W757"/>